<dbReference type="CDD" id="cd00609">
    <property type="entry name" value="AAT_like"/>
    <property type="match status" value="1"/>
</dbReference>
<comment type="caution">
    <text evidence="5">The sequence shown here is derived from an EMBL/GenBank/DDBJ whole genome shotgun (WGS) entry which is preliminary data.</text>
</comment>
<name>A0A255G9X5_9ACTN</name>
<proteinExistence type="inferred from homology"/>
<dbReference type="OrthoDB" id="3401872at2"/>
<dbReference type="InterPro" id="IPR004839">
    <property type="entry name" value="Aminotransferase_I/II_large"/>
</dbReference>
<sequence length="360" mass="37639">MASSGEDPLRWHGDDELGAGPAGALIDLAVNVRRPAPPAWLAEVLAGTIGELGAYPDAGPARRALAARHQVAVEQVLPTAGGAEVFTLVARGSGVRRAAVVHPQFTEPEAALRAAGISVERVLLPGPDFALDPDLVPADADLVVVGNPTNPTGVLHPAATLRALARPGRVLLVDEAFMDAVPTLVERARNERVEATPTEPESLIAPVMPGVLVARSLTKTWGLAGIRAGYAVGDPTLIDRLAAQQPHWSVSTPALAAMVATSSPEALAEAGREVASITEQRAHLVTRLREAGLEIVGGRSAPFVLTRGPVGLRERLRTEGFAVRRCDTFPGLDERYLRLAVREPAVSDALAAALGRAPGH</sequence>
<dbReference type="Gene3D" id="3.90.1150.10">
    <property type="entry name" value="Aspartate Aminotransferase, domain 1"/>
    <property type="match status" value="1"/>
</dbReference>
<dbReference type="PROSITE" id="PS00105">
    <property type="entry name" value="AA_TRANSFER_CLASS_1"/>
    <property type="match status" value="1"/>
</dbReference>
<keyword evidence="3 5" id="KW-0032">Aminotransferase</keyword>
<comment type="cofactor">
    <cofactor evidence="1 3">
        <name>pyridoxal 5'-phosphate</name>
        <dbReference type="ChEBI" id="CHEBI:597326"/>
    </cofactor>
</comment>
<dbReference type="NCBIfam" id="NF005915">
    <property type="entry name" value="PRK07908.1"/>
    <property type="match status" value="1"/>
</dbReference>
<keyword evidence="2" id="KW-0663">Pyridoxal phosphate</keyword>
<dbReference type="InterPro" id="IPR004838">
    <property type="entry name" value="NHTrfase_class1_PyrdxlP-BS"/>
</dbReference>
<evidence type="ECO:0000313" key="6">
    <source>
        <dbReference type="Proteomes" id="UP000215896"/>
    </source>
</evidence>
<dbReference type="InterPro" id="IPR015422">
    <property type="entry name" value="PyrdxlP-dep_Trfase_small"/>
</dbReference>
<evidence type="ECO:0000256" key="3">
    <source>
        <dbReference type="RuleBase" id="RU000481"/>
    </source>
</evidence>
<dbReference type="Gene3D" id="3.40.640.10">
    <property type="entry name" value="Type I PLP-dependent aspartate aminotransferase-like (Major domain)"/>
    <property type="match status" value="1"/>
</dbReference>
<reference evidence="5 6" key="1">
    <citation type="submission" date="2017-07" db="EMBL/GenBank/DDBJ databases">
        <title>Draft whole genome sequences of clinical Proprionibacteriaceae strains.</title>
        <authorList>
            <person name="Bernier A.-M."/>
            <person name="Bernard K."/>
            <person name="Domingo M.-C."/>
        </authorList>
    </citation>
    <scope>NUCLEOTIDE SEQUENCE [LARGE SCALE GENOMIC DNA]</scope>
    <source>
        <strain evidence="5 6">NML 030167</strain>
    </source>
</reference>
<dbReference type="InterPro" id="IPR015424">
    <property type="entry name" value="PyrdxlP-dep_Trfase"/>
</dbReference>
<comment type="similarity">
    <text evidence="3">Belongs to the class-I pyridoxal-phosphate-dependent aminotransferase family.</text>
</comment>
<evidence type="ECO:0000256" key="1">
    <source>
        <dbReference type="ARBA" id="ARBA00001933"/>
    </source>
</evidence>
<dbReference type="Proteomes" id="UP000215896">
    <property type="component" value="Unassembled WGS sequence"/>
</dbReference>
<protein>
    <recommendedName>
        <fullName evidence="3">Aminotransferase</fullName>
        <ecNumber evidence="3">2.6.1.-</ecNumber>
    </recommendedName>
</protein>
<dbReference type="EC" id="2.6.1.-" evidence="3"/>
<dbReference type="Pfam" id="PF00155">
    <property type="entry name" value="Aminotran_1_2"/>
    <property type="match status" value="1"/>
</dbReference>
<dbReference type="RefSeq" id="WP_094405837.1">
    <property type="nucleotide sequence ID" value="NZ_NMVO01000014.1"/>
</dbReference>
<organism evidence="5 6">
    <name type="scientific">Enemella evansiae</name>
    <dbReference type="NCBI Taxonomy" id="2016499"/>
    <lineage>
        <taxon>Bacteria</taxon>
        <taxon>Bacillati</taxon>
        <taxon>Actinomycetota</taxon>
        <taxon>Actinomycetes</taxon>
        <taxon>Propionibacteriales</taxon>
        <taxon>Propionibacteriaceae</taxon>
        <taxon>Enemella</taxon>
    </lineage>
</organism>
<evidence type="ECO:0000256" key="2">
    <source>
        <dbReference type="ARBA" id="ARBA00022898"/>
    </source>
</evidence>
<keyword evidence="3 5" id="KW-0808">Transferase</keyword>
<evidence type="ECO:0000313" key="5">
    <source>
        <dbReference type="EMBL" id="OYO12730.1"/>
    </source>
</evidence>
<dbReference type="SUPFAM" id="SSF53383">
    <property type="entry name" value="PLP-dependent transferases"/>
    <property type="match status" value="1"/>
</dbReference>
<evidence type="ECO:0000259" key="4">
    <source>
        <dbReference type="Pfam" id="PF00155"/>
    </source>
</evidence>
<dbReference type="GO" id="GO:0008483">
    <property type="term" value="F:transaminase activity"/>
    <property type="evidence" value="ECO:0007669"/>
    <property type="project" value="UniProtKB-KW"/>
</dbReference>
<dbReference type="InterPro" id="IPR015421">
    <property type="entry name" value="PyrdxlP-dep_Trfase_major"/>
</dbReference>
<gene>
    <name evidence="5" type="ORF">CGZ94_12530</name>
</gene>
<dbReference type="PANTHER" id="PTHR42885">
    <property type="entry name" value="HISTIDINOL-PHOSPHATE AMINOTRANSFERASE-RELATED"/>
    <property type="match status" value="1"/>
</dbReference>
<dbReference type="GO" id="GO:0030170">
    <property type="term" value="F:pyridoxal phosphate binding"/>
    <property type="evidence" value="ECO:0007669"/>
    <property type="project" value="InterPro"/>
</dbReference>
<dbReference type="EMBL" id="NMVO01000014">
    <property type="protein sequence ID" value="OYO12730.1"/>
    <property type="molecule type" value="Genomic_DNA"/>
</dbReference>
<dbReference type="AlphaFoldDB" id="A0A255G9X5"/>
<dbReference type="PANTHER" id="PTHR42885:SF1">
    <property type="entry name" value="THREONINE-PHOSPHATE DECARBOXYLASE"/>
    <property type="match status" value="1"/>
</dbReference>
<feature type="domain" description="Aminotransferase class I/classII large" evidence="4">
    <location>
        <begin position="27"/>
        <end position="352"/>
    </location>
</feature>
<accession>A0A255G9X5</accession>
<keyword evidence="6" id="KW-1185">Reference proteome</keyword>